<evidence type="ECO:0000256" key="2">
    <source>
        <dbReference type="HAMAP-Rule" id="MF_01867"/>
    </source>
</evidence>
<dbReference type="PIRSF" id="PIRSF012535">
    <property type="entry name" value="UCP012535"/>
    <property type="match status" value="1"/>
</dbReference>
<dbReference type="Pfam" id="PF24850">
    <property type="entry name" value="CC_BshC"/>
    <property type="match status" value="1"/>
</dbReference>
<dbReference type="Pfam" id="PF10079">
    <property type="entry name" value="Rossmann-like_BshC"/>
    <property type="match status" value="1"/>
</dbReference>
<evidence type="ECO:0000259" key="3">
    <source>
        <dbReference type="Pfam" id="PF10079"/>
    </source>
</evidence>
<dbReference type="EC" id="6.-.-.-" evidence="2"/>
<evidence type="ECO:0000256" key="1">
    <source>
        <dbReference type="ARBA" id="ARBA00022598"/>
    </source>
</evidence>
<keyword evidence="6" id="KW-1185">Reference proteome</keyword>
<dbReference type="RefSeq" id="WP_008403406.1">
    <property type="nucleotide sequence ID" value="NZ_AMCK01000001.1"/>
</dbReference>
<gene>
    <name evidence="2" type="primary">bshC</name>
    <name evidence="5" type="ORF">B857_00269</name>
</gene>
<keyword evidence="1 2" id="KW-0436">Ligase</keyword>
<comment type="function">
    <text evidence="2">Involved in bacillithiol (BSH) biosynthesis. May catalyze the last step of the pathway, the addition of cysteine to glucosamine malate (GlcN-Mal) to generate BSH.</text>
</comment>
<dbReference type="InterPro" id="IPR055398">
    <property type="entry name" value="Rossmann-like_BshC"/>
</dbReference>
<dbReference type="AlphaFoldDB" id="K1KS30"/>
<dbReference type="GO" id="GO:0016874">
    <property type="term" value="F:ligase activity"/>
    <property type="evidence" value="ECO:0007669"/>
    <property type="project" value="UniProtKB-UniRule"/>
</dbReference>
<dbReference type="PATRIC" id="fig|1224748.3.peg.273"/>
<sequence>MELEQINSPVTNKLLADYWSENADIHSFFEYKYTKEAFGQRFAYLKNRTYRSEELAKIIRSYMERYGISEKTAHHLDELEQGAVVVVGGQQAGLLTGPLYSVHKAISVILLAEQQRKILNAPVVPMFWIAGEDHDIEEINHTYSMTNGEVKKCGYSERSKLKKMASTTQLNKEALQQFILNVFKDFGETEHTADLLNSVLSHAENSETFTDFFTLLMNDLFKKHGLLMLDATYEPFRKYEKNYFVQLIEKNESIATGVVAQERKLGEKGYAMPIDASEQNANLFYIKEGERFLLERSGGHFKNVTAHANFSKEELVAIANESPECLSNNVVTRPLMQEMALPVLAFVGGPGELAYWATLKPAFDELQLQMPIFAPRLSITLVTRQVDALLEQKELTVTDVLTGKVDEHLAQFVESVKDEQVTRAIEQMQKQMEEQYEQLTSYLQHGNYHVEDLLEKNKNYHERQFQYLRSKLEQQNIEKYEVAIRQYKTIQSLLYPNDSYQERLYNPYMFLNTYGEKLIDDLLELPMNISVKHQLITL</sequence>
<evidence type="ECO:0000313" key="5">
    <source>
        <dbReference type="EMBL" id="EKB46980.1"/>
    </source>
</evidence>
<dbReference type="EMBL" id="AMCK01000001">
    <property type="protein sequence ID" value="EKB46980.1"/>
    <property type="molecule type" value="Genomic_DNA"/>
</dbReference>
<comment type="caution">
    <text evidence="5">The sequence shown here is derived from an EMBL/GenBank/DDBJ whole genome shotgun (WGS) entry which is preliminary data.</text>
</comment>
<feature type="domain" description="Bacillithiol biosynthesis BshC C-terminal coiled-coil" evidence="4">
    <location>
        <begin position="379"/>
        <end position="538"/>
    </location>
</feature>
<evidence type="ECO:0000259" key="4">
    <source>
        <dbReference type="Pfam" id="PF24850"/>
    </source>
</evidence>
<keyword evidence="2" id="KW-0175">Coiled coil</keyword>
<feature type="domain" description="Bacillithiol biosynthesis BshC N-terminal Rossmann-like" evidence="3">
    <location>
        <begin position="1"/>
        <end position="377"/>
    </location>
</feature>
<dbReference type="HAMAP" id="MF_01867">
    <property type="entry name" value="BshC"/>
    <property type="match status" value="1"/>
</dbReference>
<name>K1KS30_9BACL</name>
<comment type="similarity">
    <text evidence="2">Belongs to the BshC family.</text>
</comment>
<dbReference type="InterPro" id="IPR011199">
    <property type="entry name" value="Bacillithiol_biosynth_BshC"/>
</dbReference>
<evidence type="ECO:0000313" key="6">
    <source>
        <dbReference type="Proteomes" id="UP000004738"/>
    </source>
</evidence>
<dbReference type="Proteomes" id="UP000004738">
    <property type="component" value="Unassembled WGS sequence"/>
</dbReference>
<proteinExistence type="inferred from homology"/>
<reference evidence="5 6" key="1">
    <citation type="journal article" date="2012" name="J. Bacteriol.">
        <title>Draft Genome Sequence of Bacillus isronensis Strain B3W22, Isolated from the Upper Atmosphere.</title>
        <authorList>
            <person name="Shivaji S."/>
            <person name="Ara S."/>
            <person name="Singh S.K."/>
            <person name="Bandi S."/>
            <person name="Singh A."/>
            <person name="Pinnaka A.K."/>
        </authorList>
    </citation>
    <scope>NUCLEOTIDE SEQUENCE [LARGE SCALE GENOMIC DNA]</scope>
    <source>
        <strain evidence="5 6">B3W22</strain>
    </source>
</reference>
<organism evidence="5 6">
    <name type="scientific">Solibacillus isronensis B3W22</name>
    <dbReference type="NCBI Taxonomy" id="1224748"/>
    <lineage>
        <taxon>Bacteria</taxon>
        <taxon>Bacillati</taxon>
        <taxon>Bacillota</taxon>
        <taxon>Bacilli</taxon>
        <taxon>Bacillales</taxon>
        <taxon>Caryophanaceae</taxon>
        <taxon>Solibacillus</taxon>
    </lineage>
</organism>
<protein>
    <recommendedName>
        <fullName evidence="2">Putative cysteine ligase BshC</fullName>
        <ecNumber evidence="2">6.-.-.-</ecNumber>
    </recommendedName>
</protein>
<dbReference type="InterPro" id="IPR055399">
    <property type="entry name" value="CC_BshC"/>
</dbReference>
<accession>K1KS30</accession>
<dbReference type="NCBIfam" id="TIGR03998">
    <property type="entry name" value="thiol_BshC"/>
    <property type="match status" value="1"/>
</dbReference>
<feature type="coiled-coil region" evidence="2">
    <location>
        <begin position="418"/>
        <end position="445"/>
    </location>
</feature>